<name>A0A077ZMA9_TRITR</name>
<dbReference type="Proteomes" id="UP000030665">
    <property type="component" value="Unassembled WGS sequence"/>
</dbReference>
<dbReference type="AlphaFoldDB" id="A0A077ZMA9"/>
<feature type="compositionally biased region" description="Polar residues" evidence="1">
    <location>
        <begin position="22"/>
        <end position="34"/>
    </location>
</feature>
<reference evidence="2" key="1">
    <citation type="submission" date="2014-01" db="EMBL/GenBank/DDBJ databases">
        <authorList>
            <person name="Aslett M."/>
        </authorList>
    </citation>
    <scope>NUCLEOTIDE SEQUENCE</scope>
</reference>
<dbReference type="Gene3D" id="3.90.79.10">
    <property type="entry name" value="Nucleoside Triphosphate Pyrophosphohydrolase"/>
    <property type="match status" value="1"/>
</dbReference>
<reference evidence="2" key="2">
    <citation type="submission" date="2014-03" db="EMBL/GenBank/DDBJ databases">
        <title>The whipworm genome and dual-species transcriptomics of an intimate host-pathogen interaction.</title>
        <authorList>
            <person name="Foth B.J."/>
            <person name="Tsai I.J."/>
            <person name="Reid A.J."/>
            <person name="Bancroft A.J."/>
            <person name="Nichol S."/>
            <person name="Tracey A."/>
            <person name="Holroyd N."/>
            <person name="Cotton J.A."/>
            <person name="Stanley E.J."/>
            <person name="Zarowiecki M."/>
            <person name="Liu J.Z."/>
            <person name="Huckvale T."/>
            <person name="Cooper P.J."/>
            <person name="Grencis R.K."/>
            <person name="Berriman M."/>
        </authorList>
    </citation>
    <scope>NUCLEOTIDE SEQUENCE [LARGE SCALE GENOMIC DNA]</scope>
</reference>
<feature type="region of interest" description="Disordered" evidence="1">
    <location>
        <begin position="1"/>
        <end position="34"/>
    </location>
</feature>
<evidence type="ECO:0000256" key="1">
    <source>
        <dbReference type="SAM" id="MobiDB-lite"/>
    </source>
</evidence>
<dbReference type="OrthoDB" id="5938906at2759"/>
<organism evidence="2 3">
    <name type="scientific">Trichuris trichiura</name>
    <name type="common">Whipworm</name>
    <name type="synonym">Trichocephalus trichiurus</name>
    <dbReference type="NCBI Taxonomy" id="36087"/>
    <lineage>
        <taxon>Eukaryota</taxon>
        <taxon>Metazoa</taxon>
        <taxon>Ecdysozoa</taxon>
        <taxon>Nematoda</taxon>
        <taxon>Enoplea</taxon>
        <taxon>Dorylaimia</taxon>
        <taxon>Trichinellida</taxon>
        <taxon>Trichuridae</taxon>
        <taxon>Trichuris</taxon>
    </lineage>
</organism>
<sequence>MMLLMQPAVEAARMSSRRKNQIPENSENTQPVSLTWNHPEKDAFLTGAKHFITKALHAAEINNVEFPALAKCSCKNRHPYGIAKVTLEMRRRARGVKSNSAASTELRNPKRVECEYASEVTGAVVSHPLATICYEKVGNDEKQPTDAELCVSWRYPGTEVPQLKIPEHLKSVFSRVLVYRPARLEFANLSSLSYDAIPYVDDWPENIMERTGFAGIGRLAKPGNNPMIYIAITRNPNNMHQTEVLVEDNGNSTILPQFVPENGTINERFLKKSIRKISDRCTDYEIKAMIKSTNLLHEGYLKHELNTDNAWMNGSIIHMHDELGNCLVRPPKSISAPKGPYQWYSLSRRGITVNDYARRFIANYK</sequence>
<protein>
    <submittedName>
        <fullName evidence="2">Uncharacterized protein</fullName>
    </submittedName>
</protein>
<keyword evidence="3" id="KW-1185">Reference proteome</keyword>
<evidence type="ECO:0000313" key="3">
    <source>
        <dbReference type="Proteomes" id="UP000030665"/>
    </source>
</evidence>
<dbReference type="EMBL" id="HG806729">
    <property type="protein sequence ID" value="CDW59785.1"/>
    <property type="molecule type" value="Genomic_DNA"/>
</dbReference>
<gene>
    <name evidence="2" type="ORF">TTRE_0000812501</name>
</gene>
<evidence type="ECO:0000313" key="2">
    <source>
        <dbReference type="EMBL" id="CDW59785.1"/>
    </source>
</evidence>
<proteinExistence type="predicted"/>
<accession>A0A077ZMA9</accession>